<dbReference type="Proteomes" id="UP000182498">
    <property type="component" value="Unassembled WGS sequence"/>
</dbReference>
<dbReference type="InterPro" id="IPR053714">
    <property type="entry name" value="Iso_Racemase_Enz_sf"/>
</dbReference>
<reference evidence="3" key="1">
    <citation type="submission" date="2015-11" db="EMBL/GenBank/DDBJ databases">
        <authorList>
            <person name="Dugat-Bony E."/>
        </authorList>
    </citation>
    <scope>NUCLEOTIDE SEQUENCE [LARGE SCALE GENOMIC DNA]</scope>
    <source>
        <strain evidence="3">Mu292</strain>
    </source>
</reference>
<dbReference type="AlphaFoldDB" id="A0A125T574"/>
<dbReference type="Gene3D" id="3.40.50.12500">
    <property type="match status" value="1"/>
</dbReference>
<organism evidence="2 3">
    <name type="scientific">Corynebacterium variabile</name>
    <dbReference type="NCBI Taxonomy" id="1727"/>
    <lineage>
        <taxon>Bacteria</taxon>
        <taxon>Bacillati</taxon>
        <taxon>Actinomycetota</taxon>
        <taxon>Actinomycetes</taxon>
        <taxon>Mycobacteriales</taxon>
        <taxon>Corynebacteriaceae</taxon>
        <taxon>Corynebacterium</taxon>
    </lineage>
</organism>
<gene>
    <name evidence="2" type="ORF">CVAR292_00323</name>
</gene>
<evidence type="ECO:0000313" key="2">
    <source>
        <dbReference type="EMBL" id="CUU65014.1"/>
    </source>
</evidence>
<accession>A0A125T574</accession>
<evidence type="ECO:0000256" key="1">
    <source>
        <dbReference type="ARBA" id="ARBA00038414"/>
    </source>
</evidence>
<keyword evidence="3" id="KW-1185">Reference proteome</keyword>
<dbReference type="PANTHER" id="PTHR28047:SF5">
    <property type="entry name" value="PROTEIN DCG1"/>
    <property type="match status" value="1"/>
</dbReference>
<proteinExistence type="inferred from homology"/>
<dbReference type="EMBL" id="FAUH01000002">
    <property type="protein sequence ID" value="CUU65014.1"/>
    <property type="molecule type" value="Genomic_DNA"/>
</dbReference>
<dbReference type="Pfam" id="PF01177">
    <property type="entry name" value="Asp_Glu_race"/>
    <property type="match status" value="1"/>
</dbReference>
<dbReference type="PANTHER" id="PTHR28047">
    <property type="entry name" value="PROTEIN DCG1"/>
    <property type="match status" value="1"/>
</dbReference>
<protein>
    <submittedName>
        <fullName evidence="2">Hydantoin racemase</fullName>
    </submittedName>
</protein>
<dbReference type="InterPro" id="IPR015942">
    <property type="entry name" value="Asp/Glu/hydantoin_racemase"/>
</dbReference>
<evidence type="ECO:0000313" key="3">
    <source>
        <dbReference type="Proteomes" id="UP000182498"/>
    </source>
</evidence>
<dbReference type="InterPro" id="IPR052186">
    <property type="entry name" value="Hydantoin_racemase-like"/>
</dbReference>
<sequence length="262" mass="27018">MSTSSRTGITLGIVNVNTSATMTQTIVDAATAVAAPDTTIVGVTPTVGPESVETHVEAALSQVGVITAVHRRHTAPITLDTPAIDAWIIAGYGDEGREALQELVDVPVVDITEAAAIAAMAVGDRYAVVTTLDRTVPMIRGRLELAGVHDRCVSVRGTGLGVLELEEDAERTDELILDLAGEALAAGAEVVCLGCGGMAGRARELSVELGAPVVDGVTAAVGIAESLVRQGLTTSRVGTYAARSPKRLSGFEELEIPETELP</sequence>
<name>A0A125T574_9CORY</name>
<comment type="similarity">
    <text evidence="1">Belongs to the HyuE racemase family.</text>
</comment>
<dbReference type="GO" id="GO:0047661">
    <property type="term" value="F:amino-acid racemase activity"/>
    <property type="evidence" value="ECO:0007669"/>
    <property type="project" value="InterPro"/>
</dbReference>